<evidence type="ECO:0000313" key="2">
    <source>
        <dbReference type="Proteomes" id="UP001227126"/>
    </source>
</evidence>
<sequence>MIRFWKNQAFTIAHADDGKFVGAGLRAVFECNGQSGHILREDSCVFQPPGIRHRDCRHSGDIALNEVIPLAGFDTREEPAQ</sequence>
<name>A0ABT7FIH9_9RHOB</name>
<evidence type="ECO:0000313" key="1">
    <source>
        <dbReference type="EMBL" id="MDK3074933.1"/>
    </source>
</evidence>
<dbReference type="InterPro" id="IPR014710">
    <property type="entry name" value="RmlC-like_jellyroll"/>
</dbReference>
<organism evidence="1 2">
    <name type="scientific">Sedimentitalea xiamensis</name>
    <dbReference type="NCBI Taxonomy" id="3050037"/>
    <lineage>
        <taxon>Bacteria</taxon>
        <taxon>Pseudomonadati</taxon>
        <taxon>Pseudomonadota</taxon>
        <taxon>Alphaproteobacteria</taxon>
        <taxon>Rhodobacterales</taxon>
        <taxon>Paracoccaceae</taxon>
        <taxon>Sedimentitalea</taxon>
    </lineage>
</organism>
<protein>
    <submittedName>
        <fullName evidence="1">Uncharacterized protein</fullName>
    </submittedName>
</protein>
<dbReference type="RefSeq" id="WP_284486862.1">
    <property type="nucleotide sequence ID" value="NZ_JASNJE010000027.1"/>
</dbReference>
<keyword evidence="2" id="KW-1185">Reference proteome</keyword>
<comment type="caution">
    <text evidence="1">The sequence shown here is derived from an EMBL/GenBank/DDBJ whole genome shotgun (WGS) entry which is preliminary data.</text>
</comment>
<dbReference type="Proteomes" id="UP001227126">
    <property type="component" value="Unassembled WGS sequence"/>
</dbReference>
<proteinExistence type="predicted"/>
<reference evidence="1 2" key="1">
    <citation type="submission" date="2023-05" db="EMBL/GenBank/DDBJ databases">
        <title>Sedimentitalea sp. nov. JM2-8.</title>
        <authorList>
            <person name="Huang J."/>
        </authorList>
    </citation>
    <scope>NUCLEOTIDE SEQUENCE [LARGE SCALE GENOMIC DNA]</scope>
    <source>
        <strain evidence="1 2">JM2-8</strain>
    </source>
</reference>
<dbReference type="EMBL" id="JASNJE010000027">
    <property type="protein sequence ID" value="MDK3074933.1"/>
    <property type="molecule type" value="Genomic_DNA"/>
</dbReference>
<dbReference type="Gene3D" id="2.60.120.10">
    <property type="entry name" value="Jelly Rolls"/>
    <property type="match status" value="1"/>
</dbReference>
<accession>A0ABT7FIH9</accession>
<gene>
    <name evidence="1" type="ORF">QO034_17730</name>
</gene>